<evidence type="ECO:0000256" key="5">
    <source>
        <dbReference type="PIRSR" id="PIRSR623088-3"/>
    </source>
</evidence>
<proteinExistence type="inferred from homology"/>
<feature type="binding site" evidence="5">
    <location>
        <position position="313"/>
    </location>
    <ligand>
        <name>Zn(2+)</name>
        <dbReference type="ChEBI" id="CHEBI:29105"/>
        <label>1</label>
    </ligand>
</feature>
<sequence length="522" mass="59750">MIGEILVVDPAQSPVPDTVTQLFDPLQTKFTTFPNITSLCIYLSTYASYTFTKGPAGLERTSNVDEVELDHFVGLLINTDKHGDGSALDRLPFAQQQKLLSYRFHHLNLVVECLSLSDAQVGAKLCEHFVPTLHKIRNLIKTRLLRVQTWVGLTDYDKIPQLNTMPTMLRTTVDIPTGMEYITLLSSDIRYIELLKIPHDDAYYKKKIADWEFHAFELTNDELLYCGYLMILRVLKDYKAEFQTPEFHNRVLLFFFCVRDYYRQGNPFHNFRHAIDVMQATNYFLETIVESAYEFQFGTHERLALLLAAVGHDIGHPGTTNAFLSSYKTPIAKIFNNESTLEKYHLAQYLNIMKCFFVKDDRCVEIARWSILATDMAQHDMYVGEMDRIADYKERPEKLKLMCAIILKSADISNVCRPIGEGVKWGLSLGNEFAEIAQLESVLKGEAPVQRSAVPQVSLAKITPHEAVQMEPKLGASQMFFINRFALDFFTKVVQIIPPLSCLSRELHKNIDFWQVTGRTGN</sequence>
<feature type="binding site" evidence="4">
    <location>
        <begin position="269"/>
        <end position="273"/>
    </location>
    <ligand>
        <name>AMP</name>
        <dbReference type="ChEBI" id="CHEBI:456215"/>
    </ligand>
</feature>
<dbReference type="PROSITE" id="PS51845">
    <property type="entry name" value="PDEASE_I_2"/>
    <property type="match status" value="1"/>
</dbReference>
<feature type="domain" description="PDEase" evidence="7">
    <location>
        <begin position="177"/>
        <end position="521"/>
    </location>
</feature>
<dbReference type="Proteomes" id="UP000788993">
    <property type="component" value="Unassembled WGS sequence"/>
</dbReference>
<name>A0A9P8P2H6_9ASCO</name>
<keyword evidence="1 5" id="KW-0479">Metal-binding</keyword>
<evidence type="ECO:0000313" key="8">
    <source>
        <dbReference type="EMBL" id="KAH3664613.1"/>
    </source>
</evidence>
<feature type="binding site" evidence="5">
    <location>
        <position position="411"/>
    </location>
    <ligand>
        <name>Zn(2+)</name>
        <dbReference type="ChEBI" id="CHEBI:29105"/>
        <label>1</label>
    </ligand>
</feature>
<reference evidence="8" key="2">
    <citation type="submission" date="2021-01" db="EMBL/GenBank/DDBJ databases">
        <authorList>
            <person name="Schikora-Tamarit M.A."/>
        </authorList>
    </citation>
    <scope>NUCLEOTIDE SEQUENCE</scope>
    <source>
        <strain evidence="8">NCAIM Y.01608</strain>
    </source>
</reference>
<feature type="active site" description="Proton donor" evidence="3">
    <location>
        <position position="269"/>
    </location>
</feature>
<dbReference type="InterPro" id="IPR023174">
    <property type="entry name" value="PDEase_CS"/>
</dbReference>
<feature type="binding site" evidence="5">
    <location>
        <position position="273"/>
    </location>
    <ligand>
        <name>Zn(2+)</name>
        <dbReference type="ChEBI" id="CHEBI:29105"/>
        <label>1</label>
    </ligand>
</feature>
<dbReference type="InterPro" id="IPR036971">
    <property type="entry name" value="PDEase_catalytic_dom_sf"/>
</dbReference>
<feature type="binding site" evidence="5">
    <location>
        <position position="312"/>
    </location>
    <ligand>
        <name>Zn(2+)</name>
        <dbReference type="ChEBI" id="CHEBI:29105"/>
        <label>1</label>
    </ligand>
</feature>
<dbReference type="CDD" id="cd00077">
    <property type="entry name" value="HDc"/>
    <property type="match status" value="1"/>
</dbReference>
<accession>A0A9P8P2H6</accession>
<evidence type="ECO:0000256" key="4">
    <source>
        <dbReference type="PIRSR" id="PIRSR623088-2"/>
    </source>
</evidence>
<keyword evidence="2 6" id="KW-0378">Hydrolase</keyword>
<feature type="binding site" evidence="4">
    <location>
        <position position="478"/>
    </location>
    <ligand>
        <name>AMP</name>
        <dbReference type="ChEBI" id="CHEBI:456215"/>
    </ligand>
</feature>
<comment type="similarity">
    <text evidence="6">Belongs to the cyclic nucleotide phosphodiesterase family.</text>
</comment>
<feature type="binding site" evidence="4">
    <location>
        <position position="411"/>
    </location>
    <ligand>
        <name>AMP</name>
        <dbReference type="ChEBI" id="CHEBI:456215"/>
    </ligand>
</feature>
<dbReference type="PANTHER" id="PTHR11347">
    <property type="entry name" value="CYCLIC NUCLEOTIDE PHOSPHODIESTERASE"/>
    <property type="match status" value="1"/>
</dbReference>
<dbReference type="InterPro" id="IPR023088">
    <property type="entry name" value="PDEase"/>
</dbReference>
<feature type="binding site" evidence="5">
    <location>
        <position position="313"/>
    </location>
    <ligand>
        <name>Zn(2+)</name>
        <dbReference type="ChEBI" id="CHEBI:29105"/>
        <label>2</label>
    </ligand>
</feature>
<dbReference type="AlphaFoldDB" id="A0A9P8P2H6"/>
<dbReference type="GO" id="GO:0004114">
    <property type="term" value="F:3',5'-cyclic-nucleotide phosphodiesterase activity"/>
    <property type="evidence" value="ECO:0007669"/>
    <property type="project" value="InterPro"/>
</dbReference>
<evidence type="ECO:0000256" key="2">
    <source>
        <dbReference type="ARBA" id="ARBA00022801"/>
    </source>
</evidence>
<dbReference type="EMBL" id="JAEUBD010001178">
    <property type="protein sequence ID" value="KAH3664613.1"/>
    <property type="molecule type" value="Genomic_DNA"/>
</dbReference>
<keyword evidence="9" id="KW-1185">Reference proteome</keyword>
<gene>
    <name evidence="8" type="ORF">OGATHE_003428</name>
</gene>
<comment type="cofactor">
    <cofactor evidence="6">
        <name>a divalent metal cation</name>
        <dbReference type="ChEBI" id="CHEBI:60240"/>
    </cofactor>
    <text evidence="6">Binds 2 divalent metal cations per subunit. Site 1 may preferentially bind zinc ions, while site 2 has a preference for magnesium and/or manganese ions.</text>
</comment>
<evidence type="ECO:0000256" key="3">
    <source>
        <dbReference type="PIRSR" id="PIRSR623088-1"/>
    </source>
</evidence>
<reference evidence="8" key="1">
    <citation type="journal article" date="2021" name="Open Biol.">
        <title>Shared evolutionary footprints suggest mitochondrial oxidative damage underlies multiple complex I losses in fungi.</title>
        <authorList>
            <person name="Schikora-Tamarit M.A."/>
            <person name="Marcet-Houben M."/>
            <person name="Nosek J."/>
            <person name="Gabaldon T."/>
        </authorList>
    </citation>
    <scope>NUCLEOTIDE SEQUENCE</scope>
    <source>
        <strain evidence="8">NCAIM Y.01608</strain>
    </source>
</reference>
<dbReference type="GO" id="GO:0007165">
    <property type="term" value="P:signal transduction"/>
    <property type="evidence" value="ECO:0007669"/>
    <property type="project" value="InterPro"/>
</dbReference>
<dbReference type="PRINTS" id="PR00387">
    <property type="entry name" value="PDIESTERASE1"/>
</dbReference>
<evidence type="ECO:0000256" key="6">
    <source>
        <dbReference type="RuleBase" id="RU363067"/>
    </source>
</evidence>
<dbReference type="InterPro" id="IPR002073">
    <property type="entry name" value="PDEase_catalytic_dom"/>
</dbReference>
<comment type="caution">
    <text evidence="8">The sequence shown here is derived from an EMBL/GenBank/DDBJ whole genome shotgun (WGS) entry which is preliminary data.</text>
</comment>
<dbReference type="Pfam" id="PF00233">
    <property type="entry name" value="PDEase_I"/>
    <property type="match status" value="1"/>
</dbReference>
<dbReference type="PROSITE" id="PS00126">
    <property type="entry name" value="PDEASE_I_1"/>
    <property type="match status" value="1"/>
</dbReference>
<dbReference type="InterPro" id="IPR003607">
    <property type="entry name" value="HD/PDEase_dom"/>
</dbReference>
<dbReference type="SUPFAM" id="SSF109604">
    <property type="entry name" value="HD-domain/PDEase-like"/>
    <property type="match status" value="1"/>
</dbReference>
<evidence type="ECO:0000256" key="1">
    <source>
        <dbReference type="ARBA" id="ARBA00022723"/>
    </source>
</evidence>
<evidence type="ECO:0000313" key="9">
    <source>
        <dbReference type="Proteomes" id="UP000788993"/>
    </source>
</evidence>
<dbReference type="Gene3D" id="1.10.1300.10">
    <property type="entry name" value="3'5'-cyclic nucleotide phosphodiesterase, catalytic domain"/>
    <property type="match status" value="1"/>
</dbReference>
<protein>
    <recommendedName>
        <fullName evidence="6">Phosphodiesterase</fullName>
        <ecNumber evidence="6">3.1.4.-</ecNumber>
    </recommendedName>
</protein>
<organism evidence="8 9">
    <name type="scientific">Ogataea polymorpha</name>
    <dbReference type="NCBI Taxonomy" id="460523"/>
    <lineage>
        <taxon>Eukaryota</taxon>
        <taxon>Fungi</taxon>
        <taxon>Dikarya</taxon>
        <taxon>Ascomycota</taxon>
        <taxon>Saccharomycotina</taxon>
        <taxon>Pichiomycetes</taxon>
        <taxon>Pichiales</taxon>
        <taxon>Pichiaceae</taxon>
        <taxon>Ogataea</taxon>
    </lineage>
</organism>
<feature type="binding site" evidence="4">
    <location>
        <position position="313"/>
    </location>
    <ligand>
        <name>AMP</name>
        <dbReference type="ChEBI" id="CHEBI:456215"/>
    </ligand>
</feature>
<evidence type="ECO:0000259" key="7">
    <source>
        <dbReference type="PROSITE" id="PS51845"/>
    </source>
</evidence>
<dbReference type="GO" id="GO:0046872">
    <property type="term" value="F:metal ion binding"/>
    <property type="evidence" value="ECO:0007669"/>
    <property type="project" value="UniProtKB-KW"/>
</dbReference>
<dbReference type="EC" id="3.1.4.-" evidence="6"/>
<dbReference type="SMART" id="SM00471">
    <property type="entry name" value="HDc"/>
    <property type="match status" value="1"/>
</dbReference>